<feature type="transmembrane region" description="Helical" evidence="8">
    <location>
        <begin position="222"/>
        <end position="239"/>
    </location>
</feature>
<keyword evidence="7 8" id="KW-0472">Membrane</keyword>
<evidence type="ECO:0000256" key="7">
    <source>
        <dbReference type="ARBA" id="ARBA00023136"/>
    </source>
</evidence>
<keyword evidence="5 8" id="KW-0812">Transmembrane</keyword>
<feature type="transmembrane region" description="Helical" evidence="8">
    <location>
        <begin position="330"/>
        <end position="350"/>
    </location>
</feature>
<keyword evidence="2" id="KW-1003">Cell membrane</keyword>
<accession>A0ABR9UVF7</accession>
<evidence type="ECO:0000256" key="1">
    <source>
        <dbReference type="ARBA" id="ARBA00004651"/>
    </source>
</evidence>
<keyword evidence="4" id="KW-0808">Transferase</keyword>
<gene>
    <name evidence="10" type="ORF">IQ230_17010</name>
</gene>
<feature type="transmembrane region" description="Helical" evidence="8">
    <location>
        <begin position="416"/>
        <end position="439"/>
    </location>
</feature>
<feature type="transmembrane region" description="Helical" evidence="8">
    <location>
        <begin position="362"/>
        <end position="383"/>
    </location>
</feature>
<evidence type="ECO:0000256" key="8">
    <source>
        <dbReference type="SAM" id="Phobius"/>
    </source>
</evidence>
<comment type="subcellular location">
    <subcellularLocation>
        <location evidence="1">Cell membrane</location>
        <topology evidence="1">Multi-pass membrane protein</topology>
    </subcellularLocation>
</comment>
<feature type="transmembrane region" description="Helical" evidence="8">
    <location>
        <begin position="389"/>
        <end position="409"/>
    </location>
</feature>
<keyword evidence="3" id="KW-0328">Glycosyltransferase</keyword>
<keyword evidence="6 8" id="KW-1133">Transmembrane helix</keyword>
<feature type="transmembrane region" description="Helical" evidence="8">
    <location>
        <begin position="154"/>
        <end position="172"/>
    </location>
</feature>
<feature type="transmembrane region" description="Helical" evidence="8">
    <location>
        <begin position="20"/>
        <end position="38"/>
    </location>
</feature>
<evidence type="ECO:0000256" key="3">
    <source>
        <dbReference type="ARBA" id="ARBA00022676"/>
    </source>
</evidence>
<evidence type="ECO:0000256" key="2">
    <source>
        <dbReference type="ARBA" id="ARBA00022475"/>
    </source>
</evidence>
<organism evidence="10 11">
    <name type="scientific">Gloeocapsopsis crepidinum LEGE 06123</name>
    <dbReference type="NCBI Taxonomy" id="588587"/>
    <lineage>
        <taxon>Bacteria</taxon>
        <taxon>Bacillati</taxon>
        <taxon>Cyanobacteriota</taxon>
        <taxon>Cyanophyceae</taxon>
        <taxon>Oscillatoriophycideae</taxon>
        <taxon>Chroococcales</taxon>
        <taxon>Chroococcaceae</taxon>
        <taxon>Gloeocapsopsis</taxon>
    </lineage>
</organism>
<sequence length="541" mass="61423">MRDRFHWEFSKFDYRRNSKVDWSWILALLLAAVLVYSINLGGLPLRDWDEGTIAQVAREIWRSPVNSWRWLHPTLGNAPYLNKPPLMHLLIAGAYSLGGVNEWTSRLPGAMLSAVSVPLLYCVGREIFPRRSPAIFAALVYLTLLPMVRHGRLAMLDGAVVCFFLLMMLCVLRSRRNLRYCLGVGIGFALVCLTKGIIGLLLLAIALLFLFWDTPRLLTSPYLWAGVFVGAAPVAWWYLAQWLEYGNTFTNTAIMAQSLSRVWASVENHAEPPWYYLLEILKYSFPWLIFLPQGLRKAWENRNWSWAKLILVWISFYFVIISVMQTKLPWYVLPIYPAISLAVGAQLADYWCTSDASYPRPVVVCLGLLAVGATIGSFYFSPWSPAQDGALQMILAAVAGTMILANILARRGDRQFLIILIWGMYVSLVLFMTSSHWVWELAEAYSVKPVAAMIQKTTPTGQIVYTSFPYDRPSLNFYSDRQIVTATHNQLQQQWQQHSPSYLLLDTPTLKNLQLPAAQQLGSTQGLTLLRRGEERGVRGE</sequence>
<evidence type="ECO:0000259" key="9">
    <source>
        <dbReference type="Pfam" id="PF13231"/>
    </source>
</evidence>
<keyword evidence="11" id="KW-1185">Reference proteome</keyword>
<comment type="caution">
    <text evidence="10">The sequence shown here is derived from an EMBL/GenBank/DDBJ whole genome shotgun (WGS) entry which is preliminary data.</text>
</comment>
<name>A0ABR9UVF7_9CHRO</name>
<dbReference type="InterPro" id="IPR050297">
    <property type="entry name" value="LipidA_mod_glycosyltrf_83"/>
</dbReference>
<evidence type="ECO:0000313" key="11">
    <source>
        <dbReference type="Proteomes" id="UP000651156"/>
    </source>
</evidence>
<protein>
    <submittedName>
        <fullName evidence="10">Glycosyltransferase family 39 protein</fullName>
    </submittedName>
</protein>
<dbReference type="Proteomes" id="UP000651156">
    <property type="component" value="Unassembled WGS sequence"/>
</dbReference>
<dbReference type="Pfam" id="PF13231">
    <property type="entry name" value="PMT_2"/>
    <property type="match status" value="1"/>
</dbReference>
<proteinExistence type="predicted"/>
<dbReference type="EMBL" id="JADEWN010000045">
    <property type="protein sequence ID" value="MBE9192020.1"/>
    <property type="molecule type" value="Genomic_DNA"/>
</dbReference>
<feature type="transmembrane region" description="Helical" evidence="8">
    <location>
        <begin position="184"/>
        <end position="210"/>
    </location>
</feature>
<evidence type="ECO:0000256" key="5">
    <source>
        <dbReference type="ARBA" id="ARBA00022692"/>
    </source>
</evidence>
<reference evidence="10 11" key="1">
    <citation type="submission" date="2020-10" db="EMBL/GenBank/DDBJ databases">
        <authorList>
            <person name="Castelo-Branco R."/>
            <person name="Eusebio N."/>
            <person name="Adriana R."/>
            <person name="Vieira A."/>
            <person name="Brugerolle De Fraissinette N."/>
            <person name="Rezende De Castro R."/>
            <person name="Schneider M.P."/>
            <person name="Vasconcelos V."/>
            <person name="Leao P.N."/>
        </authorList>
    </citation>
    <scope>NUCLEOTIDE SEQUENCE [LARGE SCALE GENOMIC DNA]</scope>
    <source>
        <strain evidence="10 11">LEGE 06123</strain>
    </source>
</reference>
<dbReference type="InterPro" id="IPR038731">
    <property type="entry name" value="RgtA/B/C-like"/>
</dbReference>
<feature type="domain" description="Glycosyltransferase RgtA/B/C/D-like" evidence="9">
    <location>
        <begin position="82"/>
        <end position="237"/>
    </location>
</feature>
<dbReference type="PANTHER" id="PTHR33908:SF3">
    <property type="entry name" value="UNDECAPRENYL PHOSPHATE-ALPHA-4-AMINO-4-DEOXY-L-ARABINOSE ARABINOSYL TRANSFERASE"/>
    <property type="match status" value="1"/>
</dbReference>
<dbReference type="RefSeq" id="WP_193933415.1">
    <property type="nucleotide sequence ID" value="NZ_CAWPMZ010000078.1"/>
</dbReference>
<feature type="transmembrane region" description="Helical" evidence="8">
    <location>
        <begin position="306"/>
        <end position="324"/>
    </location>
</feature>
<evidence type="ECO:0000256" key="4">
    <source>
        <dbReference type="ARBA" id="ARBA00022679"/>
    </source>
</evidence>
<dbReference type="PANTHER" id="PTHR33908">
    <property type="entry name" value="MANNOSYLTRANSFERASE YKCB-RELATED"/>
    <property type="match status" value="1"/>
</dbReference>
<evidence type="ECO:0000313" key="10">
    <source>
        <dbReference type="EMBL" id="MBE9192020.1"/>
    </source>
</evidence>
<evidence type="ECO:0000256" key="6">
    <source>
        <dbReference type="ARBA" id="ARBA00022989"/>
    </source>
</evidence>